<reference evidence="3 5" key="2">
    <citation type="submission" date="2019-12" db="EMBL/GenBank/DDBJ databases">
        <authorList>
            <person name="Woiski C."/>
        </authorList>
    </citation>
    <scope>NUCLEOTIDE SEQUENCE [LARGE SCALE GENOMIC DNA]</scope>
    <source>
        <strain evidence="3 5">BOE100</strain>
    </source>
</reference>
<dbReference type="InterPro" id="IPR002347">
    <property type="entry name" value="SDR_fam"/>
</dbReference>
<dbReference type="CDD" id="cd05233">
    <property type="entry name" value="SDR_c"/>
    <property type="match status" value="1"/>
</dbReference>
<proteinExistence type="inferred from homology"/>
<dbReference type="PANTHER" id="PTHR42879:SF2">
    <property type="entry name" value="3-OXOACYL-[ACYL-CARRIER-PROTEIN] REDUCTASE FABG"/>
    <property type="match status" value="1"/>
</dbReference>
<dbReference type="SUPFAM" id="SSF51735">
    <property type="entry name" value="NAD(P)-binding Rossmann-fold domains"/>
    <property type="match status" value="1"/>
</dbReference>
<name>A0A1L7N7N2_PSEPU</name>
<dbReference type="RefSeq" id="WP_049277207.1">
    <property type="nucleotide sequence ID" value="NZ_AP015029.1"/>
</dbReference>
<accession>A0A1L7N7N2</accession>
<evidence type="ECO:0000313" key="4">
    <source>
        <dbReference type="Proteomes" id="UP000218731"/>
    </source>
</evidence>
<reference evidence="2 4" key="1">
    <citation type="submission" date="2015-11" db="EMBL/GenBank/DDBJ databases">
        <title>Complete genome sequencing of a biphenyl-degrading bacterium, Pseudomonas putida KF715 (=NBRC110667).</title>
        <authorList>
            <person name="Suenaga H."/>
            <person name="Fujihara N."/>
            <person name="Watanabe T."/>
            <person name="Hirose J."/>
            <person name="Kimura N."/>
            <person name="Yamazoe A."/>
            <person name="Hosoyama A."/>
            <person name="Shimodaira J."/>
            <person name="Furukawa K."/>
        </authorList>
    </citation>
    <scope>NUCLEOTIDE SEQUENCE [LARGE SCALE GENOMIC DNA]</scope>
    <source>
        <strain evidence="2 4">KF715</strain>
    </source>
</reference>
<dbReference type="Proteomes" id="UP000442695">
    <property type="component" value="Unassembled WGS sequence"/>
</dbReference>
<organism evidence="2 4">
    <name type="scientific">Pseudomonas putida</name>
    <name type="common">Arthrobacter siderocapsulatus</name>
    <dbReference type="NCBI Taxonomy" id="303"/>
    <lineage>
        <taxon>Bacteria</taxon>
        <taxon>Pseudomonadati</taxon>
        <taxon>Pseudomonadota</taxon>
        <taxon>Gammaproteobacteria</taxon>
        <taxon>Pseudomonadales</taxon>
        <taxon>Pseudomonadaceae</taxon>
        <taxon>Pseudomonas</taxon>
    </lineage>
</organism>
<evidence type="ECO:0000313" key="5">
    <source>
        <dbReference type="Proteomes" id="UP000442695"/>
    </source>
</evidence>
<dbReference type="EMBL" id="AP015029">
    <property type="protein sequence ID" value="BAW21451.1"/>
    <property type="molecule type" value="Genomic_DNA"/>
</dbReference>
<comment type="similarity">
    <text evidence="1">Belongs to the short-chain dehydrogenases/reductases (SDR) family.</text>
</comment>
<dbReference type="Proteomes" id="UP000218731">
    <property type="component" value="Chromosome 1"/>
</dbReference>
<sequence>MKNARSIWVTGAGNGLGLALVEALLGQGHRVAASGKDSDALEALSACYGSQLLRLPWQMHEEQQVANACQQICHAWCSLDGLIINAGTSDYLPADVADSELFEAIGSTNQLAGELCLSKALPLLAKGDSPQVMALFNRYSALQLYAPTQVIAGWNNLPQWMREQRKPLKELGIGLTVVAPQSLKVPVTSVQAIPEEWTPQGVAEALLRRWPQGEPELILETLDISSLWPLTR</sequence>
<dbReference type="EMBL" id="WOWR01000065">
    <property type="protein sequence ID" value="KAF0251255.1"/>
    <property type="molecule type" value="Genomic_DNA"/>
</dbReference>
<dbReference type="Pfam" id="PF00106">
    <property type="entry name" value="adh_short"/>
    <property type="match status" value="1"/>
</dbReference>
<dbReference type="AlphaFoldDB" id="A0A1L7N7N2"/>
<dbReference type="Gene3D" id="3.40.50.720">
    <property type="entry name" value="NAD(P)-binding Rossmann-like Domain"/>
    <property type="match status" value="1"/>
</dbReference>
<protein>
    <submittedName>
        <fullName evidence="3">SDR family NAD(P)-dependent oxidoreductase</fullName>
    </submittedName>
    <submittedName>
        <fullName evidence="2">Short-chain dehydrogenase</fullName>
    </submittedName>
</protein>
<dbReference type="PANTHER" id="PTHR42879">
    <property type="entry name" value="3-OXOACYL-(ACYL-CARRIER-PROTEIN) REDUCTASE"/>
    <property type="match status" value="1"/>
</dbReference>
<gene>
    <name evidence="3" type="ORF">GN299_29595</name>
    <name evidence="2" type="ORF">KF715C_ch8780</name>
</gene>
<evidence type="ECO:0000313" key="2">
    <source>
        <dbReference type="EMBL" id="BAW21451.1"/>
    </source>
</evidence>
<evidence type="ECO:0000256" key="1">
    <source>
        <dbReference type="ARBA" id="ARBA00006484"/>
    </source>
</evidence>
<evidence type="ECO:0000313" key="3">
    <source>
        <dbReference type="EMBL" id="KAF0251255.1"/>
    </source>
</evidence>
<dbReference type="InterPro" id="IPR036291">
    <property type="entry name" value="NAD(P)-bd_dom_sf"/>
</dbReference>
<dbReference type="InterPro" id="IPR050259">
    <property type="entry name" value="SDR"/>
</dbReference>
<dbReference type="PRINTS" id="PR00081">
    <property type="entry name" value="GDHRDH"/>
</dbReference>